<dbReference type="GO" id="GO:0005737">
    <property type="term" value="C:cytoplasm"/>
    <property type="evidence" value="ECO:0007669"/>
    <property type="project" value="UniProtKB-SubCell"/>
</dbReference>
<keyword evidence="6 9" id="KW-0547">Nucleotide-binding</keyword>
<dbReference type="EMBL" id="FNTI01000001">
    <property type="protein sequence ID" value="SED15957.1"/>
    <property type="molecule type" value="Genomic_DNA"/>
</dbReference>
<dbReference type="Pfam" id="PF02463">
    <property type="entry name" value="SMC_N"/>
    <property type="match status" value="1"/>
</dbReference>
<name>A0A1M6YRN8_9BRAD</name>
<comment type="subcellular location">
    <subcellularLocation>
        <location evidence="1 9 10">Cytoplasm</location>
    </subcellularLocation>
</comment>
<evidence type="ECO:0000256" key="3">
    <source>
        <dbReference type="ARBA" id="ARBA00020170"/>
    </source>
</evidence>
<keyword evidence="9 10" id="KW-0234">DNA repair</keyword>
<evidence type="ECO:0000256" key="1">
    <source>
        <dbReference type="ARBA" id="ARBA00004496"/>
    </source>
</evidence>
<dbReference type="InterPro" id="IPR027417">
    <property type="entry name" value="P-loop_NTPase"/>
</dbReference>
<evidence type="ECO:0000256" key="6">
    <source>
        <dbReference type="ARBA" id="ARBA00022741"/>
    </source>
</evidence>
<accession>A0A1M6YRN8</accession>
<protein>
    <recommendedName>
        <fullName evidence="3 9">DNA replication and repair protein RecF</fullName>
    </recommendedName>
</protein>
<dbReference type="GO" id="GO:0005524">
    <property type="term" value="F:ATP binding"/>
    <property type="evidence" value="ECO:0007669"/>
    <property type="project" value="UniProtKB-UniRule"/>
</dbReference>
<keyword evidence="7 9" id="KW-0067">ATP-binding</keyword>
<feature type="binding site" evidence="9">
    <location>
        <begin position="37"/>
        <end position="44"/>
    </location>
    <ligand>
        <name>ATP</name>
        <dbReference type="ChEBI" id="CHEBI:30616"/>
    </ligand>
</feature>
<dbReference type="GO" id="GO:0000731">
    <property type="term" value="P:DNA synthesis involved in DNA repair"/>
    <property type="evidence" value="ECO:0007669"/>
    <property type="project" value="TreeGrafter"/>
</dbReference>
<sequence length="383" mass="41410">MTRDMTPSRIHKLTLTHFRNYRAASVQARGDVVALVGPNGAGKTNCLEAISFLSPGRGLRRATLEDVADNQGDGSWAVSAEVEGALGLATLGTGIDSPAAEAASTSRRCRIDREPVGSATAFGDHLRMVWLTPAMDGLFMGAASERRRFFDRLVLAIDSEHSSRVSALERSLRSRNRLLEVRNYDDHWCDAIERETAELAVAVAATRGQTVTKLAAMLRERGKDSAFPSAQIMLDGWMENALVNEPATAVEDRYREILRAGRARDAAAGRTLDGPHLTDLEVVYAPKNMPARDASTGEQKALLIGLVLAHATLVAEMTGIVPLLLLDEVVAHLDPNRRRALFDELTKLGAQVWMTGADPAAFADIGASGEIFDVESGQVSRRA</sequence>
<evidence type="ECO:0000313" key="13">
    <source>
        <dbReference type="Proteomes" id="UP000183208"/>
    </source>
</evidence>
<evidence type="ECO:0000256" key="4">
    <source>
        <dbReference type="ARBA" id="ARBA00022490"/>
    </source>
</evidence>
<reference evidence="12 13" key="1">
    <citation type="submission" date="2016-10" db="EMBL/GenBank/DDBJ databases">
        <authorList>
            <person name="de Groot N.N."/>
        </authorList>
    </citation>
    <scope>NUCLEOTIDE SEQUENCE [LARGE SCALE GENOMIC DNA]</scope>
    <source>
        <strain evidence="12 13">GAS522</strain>
    </source>
</reference>
<dbReference type="AlphaFoldDB" id="A0A1M6YRN8"/>
<evidence type="ECO:0000256" key="8">
    <source>
        <dbReference type="ARBA" id="ARBA00023125"/>
    </source>
</evidence>
<keyword evidence="5 9" id="KW-0235">DNA replication</keyword>
<feature type="domain" description="AAA+ ATPase" evidence="11">
    <location>
        <begin position="29"/>
        <end position="378"/>
    </location>
</feature>
<evidence type="ECO:0000256" key="2">
    <source>
        <dbReference type="ARBA" id="ARBA00008016"/>
    </source>
</evidence>
<comment type="function">
    <text evidence="9 10">The RecF protein is involved in DNA metabolism; it is required for DNA replication and normal SOS inducibility. RecF binds preferentially to single-stranded, linear DNA. It also seems to bind ATP.</text>
</comment>
<dbReference type="SUPFAM" id="SSF52540">
    <property type="entry name" value="P-loop containing nucleoside triphosphate hydrolases"/>
    <property type="match status" value="1"/>
</dbReference>
<dbReference type="InterPro" id="IPR001238">
    <property type="entry name" value="DNA-binding_RecF"/>
</dbReference>
<evidence type="ECO:0000256" key="5">
    <source>
        <dbReference type="ARBA" id="ARBA00022705"/>
    </source>
</evidence>
<dbReference type="GO" id="GO:0006302">
    <property type="term" value="P:double-strand break repair"/>
    <property type="evidence" value="ECO:0007669"/>
    <property type="project" value="TreeGrafter"/>
</dbReference>
<dbReference type="FunFam" id="1.20.1050.90:FF:000009">
    <property type="entry name" value="DNA replication and repair protein RecF"/>
    <property type="match status" value="1"/>
</dbReference>
<evidence type="ECO:0000256" key="10">
    <source>
        <dbReference type="RuleBase" id="RU000578"/>
    </source>
</evidence>
<dbReference type="InterPro" id="IPR003395">
    <property type="entry name" value="RecF/RecN/SMC_N"/>
</dbReference>
<dbReference type="PANTHER" id="PTHR32182:SF0">
    <property type="entry name" value="DNA REPLICATION AND REPAIR PROTEIN RECF"/>
    <property type="match status" value="1"/>
</dbReference>
<organism evidence="12 13">
    <name type="scientific">Bradyrhizobium lablabi</name>
    <dbReference type="NCBI Taxonomy" id="722472"/>
    <lineage>
        <taxon>Bacteria</taxon>
        <taxon>Pseudomonadati</taxon>
        <taxon>Pseudomonadota</taxon>
        <taxon>Alphaproteobacteria</taxon>
        <taxon>Hyphomicrobiales</taxon>
        <taxon>Nitrobacteraceae</taxon>
        <taxon>Bradyrhizobium</taxon>
    </lineage>
</organism>
<evidence type="ECO:0000313" key="12">
    <source>
        <dbReference type="EMBL" id="SED15957.1"/>
    </source>
</evidence>
<dbReference type="InterPro" id="IPR003593">
    <property type="entry name" value="AAA+_ATPase"/>
</dbReference>
<dbReference type="HAMAP" id="MF_00365">
    <property type="entry name" value="RecF"/>
    <property type="match status" value="1"/>
</dbReference>
<dbReference type="PROSITE" id="PS00618">
    <property type="entry name" value="RECF_2"/>
    <property type="match status" value="1"/>
</dbReference>
<dbReference type="InterPro" id="IPR018078">
    <property type="entry name" value="DNA-binding_RecF_CS"/>
</dbReference>
<dbReference type="PROSITE" id="PS00617">
    <property type="entry name" value="RECF_1"/>
    <property type="match status" value="1"/>
</dbReference>
<dbReference type="Proteomes" id="UP000183208">
    <property type="component" value="Unassembled WGS sequence"/>
</dbReference>
<evidence type="ECO:0000256" key="9">
    <source>
        <dbReference type="HAMAP-Rule" id="MF_00365"/>
    </source>
</evidence>
<comment type="similarity">
    <text evidence="2 9 10">Belongs to the RecF family.</text>
</comment>
<dbReference type="InterPro" id="IPR042174">
    <property type="entry name" value="RecF_2"/>
</dbReference>
<dbReference type="NCBIfam" id="TIGR00611">
    <property type="entry name" value="recf"/>
    <property type="match status" value="1"/>
</dbReference>
<dbReference type="GO" id="GO:0006260">
    <property type="term" value="P:DNA replication"/>
    <property type="evidence" value="ECO:0007669"/>
    <property type="project" value="UniProtKB-UniRule"/>
</dbReference>
<evidence type="ECO:0000259" key="11">
    <source>
        <dbReference type="SMART" id="SM00382"/>
    </source>
</evidence>
<evidence type="ECO:0000256" key="7">
    <source>
        <dbReference type="ARBA" id="ARBA00022840"/>
    </source>
</evidence>
<dbReference type="SMART" id="SM00382">
    <property type="entry name" value="AAA"/>
    <property type="match status" value="1"/>
</dbReference>
<dbReference type="Gene3D" id="1.20.1050.90">
    <property type="entry name" value="RecF/RecN/SMC, N-terminal domain"/>
    <property type="match status" value="1"/>
</dbReference>
<gene>
    <name evidence="9" type="primary">recF</name>
    <name evidence="12" type="ORF">SAMN05444171_3304</name>
</gene>
<keyword evidence="4 9" id="KW-0963">Cytoplasm</keyword>
<keyword evidence="8 9" id="KW-0238">DNA-binding</keyword>
<dbReference type="GO" id="GO:0003697">
    <property type="term" value="F:single-stranded DNA binding"/>
    <property type="evidence" value="ECO:0007669"/>
    <property type="project" value="UniProtKB-UniRule"/>
</dbReference>
<keyword evidence="9 10" id="KW-0227">DNA damage</keyword>
<dbReference type="PANTHER" id="PTHR32182">
    <property type="entry name" value="DNA REPLICATION AND REPAIR PROTEIN RECF"/>
    <property type="match status" value="1"/>
</dbReference>
<dbReference type="GO" id="GO:0009432">
    <property type="term" value="P:SOS response"/>
    <property type="evidence" value="ECO:0007669"/>
    <property type="project" value="UniProtKB-UniRule"/>
</dbReference>
<proteinExistence type="inferred from homology"/>
<keyword evidence="9 10" id="KW-0742">SOS response</keyword>
<dbReference type="Gene3D" id="3.40.50.300">
    <property type="entry name" value="P-loop containing nucleotide triphosphate hydrolases"/>
    <property type="match status" value="1"/>
</dbReference>